<dbReference type="GeneID" id="54358001"/>
<dbReference type="RefSeq" id="XP_033456285.1">
    <property type="nucleotide sequence ID" value="XM_033600201.1"/>
</dbReference>
<reference evidence="2" key="1">
    <citation type="submission" date="2020-01" db="EMBL/GenBank/DDBJ databases">
        <authorList>
            <consortium name="DOE Joint Genome Institute"/>
            <person name="Haridas S."/>
            <person name="Albert R."/>
            <person name="Binder M."/>
            <person name="Bloem J."/>
            <person name="Labutti K."/>
            <person name="Salamov A."/>
            <person name="Andreopoulos B."/>
            <person name="Baker S.E."/>
            <person name="Barry K."/>
            <person name="Bills G."/>
            <person name="Bluhm B.H."/>
            <person name="Cannon C."/>
            <person name="Castanera R."/>
            <person name="Culley D.E."/>
            <person name="Daum C."/>
            <person name="Ezra D."/>
            <person name="Gonzalez J.B."/>
            <person name="Henrissat B."/>
            <person name="Kuo A."/>
            <person name="Liang C."/>
            <person name="Lipzen A."/>
            <person name="Lutzoni F."/>
            <person name="Magnuson J."/>
            <person name="Mondo S."/>
            <person name="Nolan M."/>
            <person name="Ohm R."/>
            <person name="Pangilinan J."/>
            <person name="Park H.-J."/>
            <person name="Ramirez L."/>
            <person name="Alfaro M."/>
            <person name="Sun H."/>
            <person name="Tritt A."/>
            <person name="Yoshinaga Y."/>
            <person name="Zwiers L.-H."/>
            <person name="Turgeon B.G."/>
            <person name="Goodwin S.B."/>
            <person name="Spatafora J.W."/>
            <person name="Crous P.W."/>
            <person name="Grigoriev I.V."/>
        </authorList>
    </citation>
    <scope>NUCLEOTIDE SEQUENCE</scope>
    <source>
        <strain evidence="2">CBS 342.82</strain>
    </source>
</reference>
<protein>
    <submittedName>
        <fullName evidence="2">Uncharacterized protein</fullName>
    </submittedName>
</protein>
<dbReference type="Proteomes" id="UP000504637">
    <property type="component" value="Unplaced"/>
</dbReference>
<name>A0A6J3LVD5_9PEZI</name>
<feature type="non-terminal residue" evidence="2">
    <location>
        <position position="252"/>
    </location>
</feature>
<dbReference type="AlphaFoldDB" id="A0A6J3LVD5"/>
<sequence length="252" mass="26944">NVDSYSAFKADPTISSVALAAPTPSGYTQNFRNLAGASNALGYLGYAVVNKGQTGYDVQWCANKCNSISGCLSFNIYMERDPVQEPGGACQNPPAFANIKCSFWGSGLTAATTTQNQGQWQAGFQVAIAGSNGYTSWKLGGAIPNYGSPQSLNTSAMNAPLDDCAGTYTYLGYKLFQEGPFNPLLCSAACDAQTKYNLENPPKTGKPVKCAAFGTYILTMTNKTGSYQQGQMCTLYTSFWDKVYAKNVVSYD</sequence>
<keyword evidence="1" id="KW-1185">Reference proteome</keyword>
<reference evidence="2" key="2">
    <citation type="submission" date="2020-04" db="EMBL/GenBank/DDBJ databases">
        <authorList>
            <consortium name="NCBI Genome Project"/>
        </authorList>
    </citation>
    <scope>NUCLEOTIDE SEQUENCE</scope>
    <source>
        <strain evidence="2">CBS 342.82</strain>
    </source>
</reference>
<dbReference type="OrthoDB" id="271448at2759"/>
<organism evidence="2">
    <name type="scientific">Dissoconium aciculare CBS 342.82</name>
    <dbReference type="NCBI Taxonomy" id="1314786"/>
    <lineage>
        <taxon>Eukaryota</taxon>
        <taxon>Fungi</taxon>
        <taxon>Dikarya</taxon>
        <taxon>Ascomycota</taxon>
        <taxon>Pezizomycotina</taxon>
        <taxon>Dothideomycetes</taxon>
        <taxon>Dothideomycetidae</taxon>
        <taxon>Mycosphaerellales</taxon>
        <taxon>Dissoconiaceae</taxon>
        <taxon>Dissoconium</taxon>
    </lineage>
</organism>
<evidence type="ECO:0000313" key="2">
    <source>
        <dbReference type="RefSeq" id="XP_033456285.1"/>
    </source>
</evidence>
<gene>
    <name evidence="2" type="ORF">K489DRAFT_291830</name>
</gene>
<dbReference type="PANTHER" id="PTHR36578">
    <property type="entry name" value="CHROMOSOME 15, WHOLE GENOME SHOTGUN SEQUENCE"/>
    <property type="match status" value="1"/>
</dbReference>
<reference evidence="2" key="3">
    <citation type="submission" date="2025-08" db="UniProtKB">
        <authorList>
            <consortium name="RefSeq"/>
        </authorList>
    </citation>
    <scope>IDENTIFICATION</scope>
    <source>
        <strain evidence="2">CBS 342.82</strain>
    </source>
</reference>
<feature type="non-terminal residue" evidence="2">
    <location>
        <position position="1"/>
    </location>
</feature>
<evidence type="ECO:0000313" key="1">
    <source>
        <dbReference type="Proteomes" id="UP000504637"/>
    </source>
</evidence>
<accession>A0A6J3LVD5</accession>
<proteinExistence type="predicted"/>
<dbReference type="PANTHER" id="PTHR36578:SF1">
    <property type="entry name" value="APPLE DOMAIN-CONTAINING PROTEIN"/>
    <property type="match status" value="1"/>
</dbReference>